<proteinExistence type="predicted"/>
<accession>A0A0G1AFY6</accession>
<dbReference type="Gene3D" id="3.30.70.2650">
    <property type="match status" value="1"/>
</dbReference>
<dbReference type="Proteomes" id="UP000034160">
    <property type="component" value="Unassembled WGS sequence"/>
</dbReference>
<evidence type="ECO:0000259" key="1">
    <source>
        <dbReference type="Pfam" id="PF20803"/>
    </source>
</evidence>
<organism evidence="2 3">
    <name type="scientific">Candidatus Amesbacteria bacterium GW2011_GWA2_42_12</name>
    <dbReference type="NCBI Taxonomy" id="1618356"/>
    <lineage>
        <taxon>Bacteria</taxon>
        <taxon>Candidatus Amesiibacteriota</taxon>
    </lineage>
</organism>
<dbReference type="GO" id="GO:0006351">
    <property type="term" value="P:DNA-templated transcription"/>
    <property type="evidence" value="ECO:0007669"/>
    <property type="project" value="TreeGrafter"/>
</dbReference>
<reference evidence="2 3" key="1">
    <citation type="journal article" date="2015" name="Nature">
        <title>rRNA introns, odd ribosomes, and small enigmatic genomes across a large radiation of phyla.</title>
        <authorList>
            <person name="Brown C.T."/>
            <person name="Hug L.A."/>
            <person name="Thomas B.C."/>
            <person name="Sharon I."/>
            <person name="Castelle C.J."/>
            <person name="Singh A."/>
            <person name="Wilkins M.J."/>
            <person name="Williams K.H."/>
            <person name="Banfield J.F."/>
        </authorList>
    </citation>
    <scope>NUCLEOTIDE SEQUENCE [LARGE SCALE GENOMIC DNA]</scope>
</reference>
<evidence type="ECO:0000313" key="3">
    <source>
        <dbReference type="Proteomes" id="UP000034160"/>
    </source>
</evidence>
<dbReference type="EMBL" id="LCCN01000003">
    <property type="protein sequence ID" value="KKS33036.1"/>
    <property type="molecule type" value="Genomic_DNA"/>
</dbReference>
<dbReference type="PANTHER" id="PTHR30319:SF1">
    <property type="entry name" value="TRANSCRIPTIONAL REPRESSOR PAAX"/>
    <property type="match status" value="1"/>
</dbReference>
<protein>
    <submittedName>
        <fullName evidence="2">Repressor in ring oxydation complex/ phenylacetic acid degradation pathway related protein (PaaX)</fullName>
    </submittedName>
</protein>
<feature type="domain" description="Transcriptional repressor PaaX-like central Cas2-like" evidence="1">
    <location>
        <begin position="108"/>
        <end position="183"/>
    </location>
</feature>
<dbReference type="InterPro" id="IPR048846">
    <property type="entry name" value="PaaX-like_central"/>
</dbReference>
<evidence type="ECO:0000313" key="2">
    <source>
        <dbReference type="EMBL" id="KKS33036.1"/>
    </source>
</evidence>
<dbReference type="Pfam" id="PF20803">
    <property type="entry name" value="PaaX_M"/>
    <property type="match status" value="1"/>
</dbReference>
<dbReference type="AlphaFoldDB" id="A0A0G1AFY6"/>
<sequence length="192" mass="23050">MKARTGRKIRATAKAILNILDNETDWMFIPSKRETLRKLWNHKPMFFDEEYARQYSESSVKDGVDKLLRKGRVEVRDTGDGQEVRISDKGKTEVIKYRLEELNLVKPAQWDGKWRLVIFDVDETVRHKRDELRRWLVRLGLKLMQKSVWIYPYPLEEQIKFLREILKTPHAVKLVTAEKIDNDHDLREWFDL</sequence>
<dbReference type="STRING" id="1618356.UU93_C0003G0044"/>
<gene>
    <name evidence="2" type="ORF">UU93_C0003G0044</name>
</gene>
<comment type="caution">
    <text evidence="2">The sequence shown here is derived from an EMBL/GenBank/DDBJ whole genome shotgun (WGS) entry which is preliminary data.</text>
</comment>
<name>A0A0G1AFY6_9BACT</name>
<dbReference type="PANTHER" id="PTHR30319">
    <property type="entry name" value="PHENYLACETIC ACID REGULATOR-RELATED TRANSCRIPTIONAL REPRESSOR"/>
    <property type="match status" value="1"/>
</dbReference>